<name>A0ABT9JVV3_9PROT</name>
<keyword evidence="3" id="KW-1185">Reference proteome</keyword>
<evidence type="ECO:0000313" key="2">
    <source>
        <dbReference type="EMBL" id="MDP8568723.1"/>
    </source>
</evidence>
<feature type="transmembrane region" description="Helical" evidence="1">
    <location>
        <begin position="223"/>
        <end position="242"/>
    </location>
</feature>
<proteinExistence type="predicted"/>
<keyword evidence="1" id="KW-0812">Transmembrane</keyword>
<dbReference type="PANTHER" id="PTHR34219">
    <property type="entry name" value="IRON-REGULATED INNER MEMBRANE PROTEIN-RELATED"/>
    <property type="match status" value="1"/>
</dbReference>
<protein>
    <submittedName>
        <fullName evidence="2">PepSY-associated TM helix domain-containing protein</fullName>
    </submittedName>
</protein>
<dbReference type="Pfam" id="PF03929">
    <property type="entry name" value="PepSY_TM"/>
    <property type="match status" value="1"/>
</dbReference>
<dbReference type="PANTHER" id="PTHR34219:SF5">
    <property type="entry name" value="BLR4505 PROTEIN"/>
    <property type="match status" value="1"/>
</dbReference>
<dbReference type="Proteomes" id="UP001225906">
    <property type="component" value="Unassembled WGS sequence"/>
</dbReference>
<evidence type="ECO:0000256" key="1">
    <source>
        <dbReference type="SAM" id="Phobius"/>
    </source>
</evidence>
<organism evidence="2 3">
    <name type="scientific">Methylophilus aquaticus</name>
    <dbReference type="NCBI Taxonomy" id="1971610"/>
    <lineage>
        <taxon>Bacteria</taxon>
        <taxon>Pseudomonadati</taxon>
        <taxon>Pseudomonadota</taxon>
        <taxon>Betaproteobacteria</taxon>
        <taxon>Nitrosomonadales</taxon>
        <taxon>Methylophilaceae</taxon>
        <taxon>Methylophilus</taxon>
    </lineage>
</organism>
<dbReference type="RefSeq" id="WP_306390469.1">
    <property type="nucleotide sequence ID" value="NZ_JAVCAP010000031.1"/>
</dbReference>
<sequence length="422" mass="47896">MRQFFVVFHRYIGLVMVLFLVVAGSTGTMLAFYDELEALLHPKVMVVPAPPNQAMLPPLVLATLVEKRYPNAVLNRIPLHQEAGKPMRFFLQPAPGVPADSLQNNEIFVHPYTGEVLAERKWGDISQGMINLMPFIYRLHFSLAVDTIGRYVFGIIALLWTMDCFVGAFLTLPQRQKKPKQASLNQRIHASKAWLSRWKKSWHVRWGSGAYKINFDLHRAGGLWLWAMLFVYAWSSVAFNLTEIYRPVMTYLFASQQTEYHLPPVIPAPVKPQIDRPAALILGQTFMQKAATAMRFNIHYEDRLTYVPNKNIYLYSVNSSLDVSEKTASTKVVFDANSGHLLARYLPTGVASGNTITEWLLALHTARVWGLFMQVFVCLMGAAVTGLSITGVYIWWKKRKAKRVAKQQSSRQAMRHQPTAAV</sequence>
<feature type="transmembrane region" description="Helical" evidence="1">
    <location>
        <begin position="371"/>
        <end position="396"/>
    </location>
</feature>
<evidence type="ECO:0000313" key="3">
    <source>
        <dbReference type="Proteomes" id="UP001225906"/>
    </source>
</evidence>
<gene>
    <name evidence="2" type="ORF">Q9291_12765</name>
</gene>
<keyword evidence="1" id="KW-0472">Membrane</keyword>
<reference evidence="3" key="1">
    <citation type="journal article" date="2019" name="Int. J. Syst. Evol. Microbiol.">
        <title>The Global Catalogue of Microorganisms (GCM) 10K type strain sequencing project: providing services to taxonomists for standard genome sequencing and annotation.</title>
        <authorList>
            <consortium name="The Broad Institute Genomics Platform"/>
            <consortium name="The Broad Institute Genome Sequencing Center for Infectious Disease"/>
            <person name="Wu L."/>
            <person name="Ma J."/>
        </authorList>
    </citation>
    <scope>NUCLEOTIDE SEQUENCE [LARGE SCALE GENOMIC DNA]</scope>
    <source>
        <strain evidence="3">VKM B-3159</strain>
    </source>
</reference>
<accession>A0ABT9JVV3</accession>
<dbReference type="EMBL" id="JAVCAP010000031">
    <property type="protein sequence ID" value="MDP8568723.1"/>
    <property type="molecule type" value="Genomic_DNA"/>
</dbReference>
<comment type="caution">
    <text evidence="2">The sequence shown here is derived from an EMBL/GenBank/DDBJ whole genome shotgun (WGS) entry which is preliminary data.</text>
</comment>
<keyword evidence="1" id="KW-1133">Transmembrane helix</keyword>
<dbReference type="InterPro" id="IPR005625">
    <property type="entry name" value="PepSY-ass_TM"/>
</dbReference>
<feature type="transmembrane region" description="Helical" evidence="1">
    <location>
        <begin position="12"/>
        <end position="33"/>
    </location>
</feature>
<feature type="transmembrane region" description="Helical" evidence="1">
    <location>
        <begin position="151"/>
        <end position="172"/>
    </location>
</feature>